<evidence type="ECO:0000313" key="1">
    <source>
        <dbReference type="EMBL" id="WXB16077.1"/>
    </source>
</evidence>
<evidence type="ECO:0000313" key="2">
    <source>
        <dbReference type="Proteomes" id="UP001370348"/>
    </source>
</evidence>
<dbReference type="RefSeq" id="WP_394825705.1">
    <property type="nucleotide sequence ID" value="NZ_CP089984.1"/>
</dbReference>
<reference evidence="1 2" key="1">
    <citation type="submission" date="2021-12" db="EMBL/GenBank/DDBJ databases">
        <title>Discovery of the Pendulisporaceae a myxobacterial family with distinct sporulation behavior and unique specialized metabolism.</title>
        <authorList>
            <person name="Garcia R."/>
            <person name="Popoff A."/>
            <person name="Bader C.D."/>
            <person name="Loehr J."/>
            <person name="Walesch S."/>
            <person name="Walt C."/>
            <person name="Boldt J."/>
            <person name="Bunk B."/>
            <person name="Haeckl F.J.F.P.J."/>
            <person name="Gunesch A.P."/>
            <person name="Birkelbach J."/>
            <person name="Nuebel U."/>
            <person name="Pietschmann T."/>
            <person name="Bach T."/>
            <person name="Mueller R."/>
        </authorList>
    </citation>
    <scope>NUCLEOTIDE SEQUENCE [LARGE SCALE GENOMIC DNA]</scope>
    <source>
        <strain evidence="1 2">MSr11954</strain>
    </source>
</reference>
<keyword evidence="2" id="KW-1185">Reference proteome</keyword>
<gene>
    <name evidence="1" type="ORF">LZC94_02120</name>
</gene>
<protein>
    <recommendedName>
        <fullName evidence="3">SIR2-like domain-containing protein</fullName>
    </recommendedName>
</protein>
<proteinExistence type="predicted"/>
<organism evidence="1 2">
    <name type="scientific">Pendulispora albinea</name>
    <dbReference type="NCBI Taxonomy" id="2741071"/>
    <lineage>
        <taxon>Bacteria</taxon>
        <taxon>Pseudomonadati</taxon>
        <taxon>Myxococcota</taxon>
        <taxon>Myxococcia</taxon>
        <taxon>Myxococcales</taxon>
        <taxon>Sorangiineae</taxon>
        <taxon>Pendulisporaceae</taxon>
        <taxon>Pendulispora</taxon>
    </lineage>
</organism>
<accession>A0ABZ2M3T5</accession>
<evidence type="ECO:0008006" key="3">
    <source>
        <dbReference type="Google" id="ProtNLM"/>
    </source>
</evidence>
<sequence length="196" mass="22551">MRRISAENFLQQLASVLHAHPPPHPPGPADWTLYMTMRFRDLAERVEAHLCSSTLGKLAGNDPQIHEPHEYLFDFTLFTDWMNYSLPAVIIEHENKWNEKAFMLDFWKLMLGHAPLRVMFGYASTAAGADKLVTRLEQHATDSAWAAPTDIEDLVLIGHGDMDYIDDWRVVLRRAVRWQVIATGLGRWLTGRRTEE</sequence>
<dbReference type="EMBL" id="CP089984">
    <property type="protein sequence ID" value="WXB16077.1"/>
    <property type="molecule type" value="Genomic_DNA"/>
</dbReference>
<name>A0ABZ2M3T5_9BACT</name>
<dbReference type="Proteomes" id="UP001370348">
    <property type="component" value="Chromosome"/>
</dbReference>